<protein>
    <recommendedName>
        <fullName evidence="6">TVP38/TMEM64 family membrane protein</fullName>
    </recommendedName>
</protein>
<evidence type="ECO:0000256" key="2">
    <source>
        <dbReference type="ARBA" id="ARBA00022475"/>
    </source>
</evidence>
<dbReference type="Proteomes" id="UP000033607">
    <property type="component" value="Unassembled WGS sequence"/>
</dbReference>
<name>A0A0F5YLE9_9CYAN</name>
<evidence type="ECO:0000256" key="3">
    <source>
        <dbReference type="ARBA" id="ARBA00022692"/>
    </source>
</evidence>
<evidence type="ECO:0000256" key="4">
    <source>
        <dbReference type="ARBA" id="ARBA00022989"/>
    </source>
</evidence>
<comment type="subcellular location">
    <subcellularLocation>
        <location evidence="1 6">Cell membrane</location>
        <topology evidence="1 6">Multi-pass membrane protein</topology>
    </subcellularLocation>
</comment>
<evidence type="ECO:0000259" key="7">
    <source>
        <dbReference type="Pfam" id="PF09335"/>
    </source>
</evidence>
<feature type="transmembrane region" description="Helical" evidence="6">
    <location>
        <begin position="126"/>
        <end position="145"/>
    </location>
</feature>
<dbReference type="OrthoDB" id="9812980at2"/>
<evidence type="ECO:0000313" key="8">
    <source>
        <dbReference type="EMBL" id="KKD39734.1"/>
    </source>
</evidence>
<feature type="domain" description="VTT" evidence="7">
    <location>
        <begin position="61"/>
        <end position="177"/>
    </location>
</feature>
<keyword evidence="4 6" id="KW-1133">Transmembrane helix</keyword>
<organism evidence="8 9">
    <name type="scientific">Limnoraphis robusta CS-951</name>
    <dbReference type="NCBI Taxonomy" id="1637645"/>
    <lineage>
        <taxon>Bacteria</taxon>
        <taxon>Bacillati</taxon>
        <taxon>Cyanobacteriota</taxon>
        <taxon>Cyanophyceae</taxon>
        <taxon>Oscillatoriophycideae</taxon>
        <taxon>Oscillatoriales</taxon>
        <taxon>Sirenicapillariaceae</taxon>
        <taxon>Limnoraphis</taxon>
    </lineage>
</organism>
<dbReference type="GO" id="GO:0005886">
    <property type="term" value="C:plasma membrane"/>
    <property type="evidence" value="ECO:0007669"/>
    <property type="project" value="UniProtKB-SubCell"/>
</dbReference>
<dbReference type="PANTHER" id="PTHR12677">
    <property type="entry name" value="GOLGI APPARATUS MEMBRANE PROTEIN TVP38-RELATED"/>
    <property type="match status" value="1"/>
</dbReference>
<feature type="transmembrane region" description="Helical" evidence="6">
    <location>
        <begin position="7"/>
        <end position="29"/>
    </location>
</feature>
<comment type="caution">
    <text evidence="8">The sequence shown here is derived from an EMBL/GenBank/DDBJ whole genome shotgun (WGS) entry which is preliminary data.</text>
</comment>
<reference evidence="8 9" key="1">
    <citation type="submission" date="2015-06" db="EMBL/GenBank/DDBJ databases">
        <title>Draft genome assembly of filamentous brackish cyanobacterium Limnoraphis robusta strain CS-951.</title>
        <authorList>
            <person name="Willis A."/>
            <person name="Parks M."/>
            <person name="Burford M.A."/>
        </authorList>
    </citation>
    <scope>NUCLEOTIDE SEQUENCE [LARGE SCALE GENOMIC DNA]</scope>
    <source>
        <strain evidence="8 9">CS-951</strain>
    </source>
</reference>
<dbReference type="PANTHER" id="PTHR12677:SF59">
    <property type="entry name" value="GOLGI APPARATUS MEMBRANE PROTEIN TVP38-RELATED"/>
    <property type="match status" value="1"/>
</dbReference>
<dbReference type="InterPro" id="IPR032816">
    <property type="entry name" value="VTT_dom"/>
</dbReference>
<dbReference type="PATRIC" id="fig|1637645.4.peg.463"/>
<sequence>MFKLKKGIIFLTLICIFATAIAVYLLGGLDPEQIQIWLQKAGIWAPVIYIIVYTLATILILPSTALNLTGGAIFGPWLGTVWTSIAAIIAAIIAFTFTRTIGRNWVAKKLTGRWQAMDAEMQQGGLFYMFAIRLLPIIPYGLVNFSAGLTSVSYKDYIIGTMLGTIPGVLPFVMLGSTGLKALRTGDVLPLVGALSLTGMLVGGATWYRRRRSPPPQILQEIERSQSSDLHDKEL</sequence>
<evidence type="ECO:0000256" key="5">
    <source>
        <dbReference type="ARBA" id="ARBA00023136"/>
    </source>
</evidence>
<keyword evidence="5 6" id="KW-0472">Membrane</keyword>
<feature type="transmembrane region" description="Helical" evidence="6">
    <location>
        <begin position="41"/>
        <end position="61"/>
    </location>
</feature>
<accession>A0A0F5YLE9</accession>
<dbReference type="InterPro" id="IPR015414">
    <property type="entry name" value="TMEM64"/>
</dbReference>
<proteinExistence type="inferred from homology"/>
<gene>
    <name evidence="8" type="ORF">WN50_01745</name>
</gene>
<dbReference type="RefSeq" id="WP_046276776.1">
    <property type="nucleotide sequence ID" value="NZ_LATL02000025.1"/>
</dbReference>
<evidence type="ECO:0000256" key="1">
    <source>
        <dbReference type="ARBA" id="ARBA00004651"/>
    </source>
</evidence>
<dbReference type="Pfam" id="PF09335">
    <property type="entry name" value="VTT_dom"/>
    <property type="match status" value="1"/>
</dbReference>
<keyword evidence="3 6" id="KW-0812">Transmembrane</keyword>
<keyword evidence="2 6" id="KW-1003">Cell membrane</keyword>
<evidence type="ECO:0000313" key="9">
    <source>
        <dbReference type="Proteomes" id="UP000033607"/>
    </source>
</evidence>
<dbReference type="EMBL" id="LATL02000025">
    <property type="protein sequence ID" value="KKD39734.1"/>
    <property type="molecule type" value="Genomic_DNA"/>
</dbReference>
<feature type="transmembrane region" description="Helical" evidence="6">
    <location>
        <begin position="157"/>
        <end position="176"/>
    </location>
</feature>
<dbReference type="AlphaFoldDB" id="A0A0F5YLE9"/>
<evidence type="ECO:0000256" key="6">
    <source>
        <dbReference type="RuleBase" id="RU366058"/>
    </source>
</evidence>
<feature type="transmembrane region" description="Helical" evidence="6">
    <location>
        <begin position="188"/>
        <end position="208"/>
    </location>
</feature>
<feature type="transmembrane region" description="Helical" evidence="6">
    <location>
        <begin position="73"/>
        <end position="97"/>
    </location>
</feature>
<comment type="similarity">
    <text evidence="6">Belongs to the TVP38/TMEM64 family.</text>
</comment>